<keyword evidence="1" id="KW-0812">Transmembrane</keyword>
<accession>A0ABR2KF48</accession>
<evidence type="ECO:0000313" key="3">
    <source>
        <dbReference type="Proteomes" id="UP001470230"/>
    </source>
</evidence>
<gene>
    <name evidence="2" type="ORF">M9Y10_034486</name>
</gene>
<keyword evidence="3" id="KW-1185">Reference proteome</keyword>
<protein>
    <recommendedName>
        <fullName evidence="4">Rhomboid family protein</fullName>
    </recommendedName>
</protein>
<dbReference type="EMBL" id="JAPFFF010000005">
    <property type="protein sequence ID" value="KAK8889732.1"/>
    <property type="molecule type" value="Genomic_DNA"/>
</dbReference>
<proteinExistence type="predicted"/>
<feature type="transmembrane region" description="Helical" evidence="1">
    <location>
        <begin position="145"/>
        <end position="166"/>
    </location>
</feature>
<feature type="transmembrane region" description="Helical" evidence="1">
    <location>
        <begin position="172"/>
        <end position="192"/>
    </location>
</feature>
<organism evidence="2 3">
    <name type="scientific">Tritrichomonas musculus</name>
    <dbReference type="NCBI Taxonomy" id="1915356"/>
    <lineage>
        <taxon>Eukaryota</taxon>
        <taxon>Metamonada</taxon>
        <taxon>Parabasalia</taxon>
        <taxon>Tritrichomonadida</taxon>
        <taxon>Tritrichomonadidae</taxon>
        <taxon>Tritrichomonas</taxon>
    </lineage>
</organism>
<name>A0ABR2KF48_9EUKA</name>
<feature type="transmembrane region" description="Helical" evidence="1">
    <location>
        <begin position="64"/>
        <end position="84"/>
    </location>
</feature>
<dbReference type="Proteomes" id="UP001470230">
    <property type="component" value="Unassembled WGS sequence"/>
</dbReference>
<reference evidence="2 3" key="1">
    <citation type="submission" date="2024-04" db="EMBL/GenBank/DDBJ databases">
        <title>Tritrichomonas musculus Genome.</title>
        <authorList>
            <person name="Alves-Ferreira E."/>
            <person name="Grigg M."/>
            <person name="Lorenzi H."/>
            <person name="Galac M."/>
        </authorList>
    </citation>
    <scope>NUCLEOTIDE SEQUENCE [LARGE SCALE GENOMIC DNA]</scope>
    <source>
        <strain evidence="2 3">EAF2021</strain>
    </source>
</reference>
<evidence type="ECO:0008006" key="4">
    <source>
        <dbReference type="Google" id="ProtNLM"/>
    </source>
</evidence>
<evidence type="ECO:0000313" key="2">
    <source>
        <dbReference type="EMBL" id="KAK8889732.1"/>
    </source>
</evidence>
<keyword evidence="1" id="KW-1133">Transmembrane helix</keyword>
<feature type="transmembrane region" description="Helical" evidence="1">
    <location>
        <begin position="91"/>
        <end position="114"/>
    </location>
</feature>
<comment type="caution">
    <text evidence="2">The sequence shown here is derived from an EMBL/GenBank/DDBJ whole genome shotgun (WGS) entry which is preliminary data.</text>
</comment>
<feature type="transmembrane region" description="Helical" evidence="1">
    <location>
        <begin position="120"/>
        <end position="138"/>
    </location>
</feature>
<evidence type="ECO:0000256" key="1">
    <source>
        <dbReference type="SAM" id="Phobius"/>
    </source>
</evidence>
<keyword evidence="1" id="KW-0472">Membrane</keyword>
<feature type="transmembrane region" description="Helical" evidence="1">
    <location>
        <begin position="21"/>
        <end position="44"/>
    </location>
</feature>
<sequence length="280" mass="32250">MKDELTPLLHQSIPIPIKPQSFLYFILIITFSAIGFFMPSFPIILNKNNFLLFIPFFTNSLTEIEVSMLVVNALLSCLLVSLLLKYWDLRSILIFTYPTSIISNLLIFIFISFFNTNYSTNSSLSLIVSLCCSLCYAARGEKQKLINRVSLFPSELFYLILFWILLCMRWPPLVMISGIISIFVSYAILSYFKPGGETGRNNYFSWRSFLVLPRDERDIFSQSSQITQDSPLLKQEDSKIPSILQSYEIQTDHTLSEADQNRRLRALRAIEERLAMSANP</sequence>